<evidence type="ECO:0000313" key="7">
    <source>
        <dbReference type="Proteomes" id="UP000032066"/>
    </source>
</evidence>
<evidence type="ECO:0000256" key="2">
    <source>
        <dbReference type="ARBA" id="ARBA00022692"/>
    </source>
</evidence>
<comment type="subcellular location">
    <subcellularLocation>
        <location evidence="1">Membrane</location>
        <topology evidence="1">Multi-pass membrane protein</topology>
    </subcellularLocation>
</comment>
<gene>
    <name evidence="6" type="ORF">TR51_04125</name>
</gene>
<feature type="transmembrane region" description="Helical" evidence="5">
    <location>
        <begin position="97"/>
        <end position="114"/>
    </location>
</feature>
<comment type="caution">
    <text evidence="6">The sequence shown here is derived from an EMBL/GenBank/DDBJ whole genome shotgun (WGS) entry which is preliminary data.</text>
</comment>
<name>A0A0D0Q427_KITGR</name>
<keyword evidence="2 5" id="KW-0812">Transmembrane</keyword>
<dbReference type="PATRIC" id="fig|2064.6.peg.919"/>
<evidence type="ECO:0000256" key="4">
    <source>
        <dbReference type="ARBA" id="ARBA00023136"/>
    </source>
</evidence>
<evidence type="ECO:0000313" key="6">
    <source>
        <dbReference type="EMBL" id="KIQ67307.1"/>
    </source>
</evidence>
<organism evidence="6 7">
    <name type="scientific">Kitasatospora griseola</name>
    <name type="common">Streptomyces griseolosporeus</name>
    <dbReference type="NCBI Taxonomy" id="2064"/>
    <lineage>
        <taxon>Bacteria</taxon>
        <taxon>Bacillati</taxon>
        <taxon>Actinomycetota</taxon>
        <taxon>Actinomycetes</taxon>
        <taxon>Kitasatosporales</taxon>
        <taxon>Streptomycetaceae</taxon>
        <taxon>Kitasatospora</taxon>
    </lineage>
</organism>
<dbReference type="STRING" id="2064.TR51_04125"/>
<dbReference type="AlphaFoldDB" id="A0A0D0Q427"/>
<accession>A0A0D0Q427</accession>
<protein>
    <submittedName>
        <fullName evidence="6">Transmembrane invasion protein</fullName>
    </submittedName>
</protein>
<evidence type="ECO:0000256" key="1">
    <source>
        <dbReference type="ARBA" id="ARBA00004141"/>
    </source>
</evidence>
<feature type="transmembrane region" description="Helical" evidence="5">
    <location>
        <begin position="71"/>
        <end position="91"/>
    </location>
</feature>
<keyword evidence="3 5" id="KW-1133">Transmembrane helix</keyword>
<dbReference type="Pfam" id="PF13564">
    <property type="entry name" value="DoxX_2"/>
    <property type="match status" value="1"/>
</dbReference>
<dbReference type="EMBL" id="JXZB01000001">
    <property type="protein sequence ID" value="KIQ67307.1"/>
    <property type="molecule type" value="Genomic_DNA"/>
</dbReference>
<dbReference type="GO" id="GO:0016020">
    <property type="term" value="C:membrane"/>
    <property type="evidence" value="ECO:0007669"/>
    <property type="project" value="UniProtKB-SubCell"/>
</dbReference>
<reference evidence="6 7" key="1">
    <citation type="submission" date="2015-02" db="EMBL/GenBank/DDBJ databases">
        <title>Draft genome sequence of Kitasatospora griseola MF730-N6, a bafilomycin, terpentecin and satosporin producer.</title>
        <authorList>
            <person name="Arens J.C."/>
            <person name="Haltli B."/>
            <person name="Kerr R.G."/>
        </authorList>
    </citation>
    <scope>NUCLEOTIDE SEQUENCE [LARGE SCALE GENOMIC DNA]</scope>
    <source>
        <strain evidence="6 7">MF730-N6</strain>
    </source>
</reference>
<keyword evidence="7" id="KW-1185">Reference proteome</keyword>
<evidence type="ECO:0000256" key="5">
    <source>
        <dbReference type="SAM" id="Phobius"/>
    </source>
</evidence>
<keyword evidence="4 5" id="KW-0472">Membrane</keyword>
<evidence type="ECO:0000256" key="3">
    <source>
        <dbReference type="ARBA" id="ARBA00022989"/>
    </source>
</evidence>
<proteinExistence type="predicted"/>
<feature type="transmembrane region" description="Helical" evidence="5">
    <location>
        <begin position="44"/>
        <end position="64"/>
    </location>
</feature>
<dbReference type="Proteomes" id="UP000032066">
    <property type="component" value="Unassembled WGS sequence"/>
</dbReference>
<dbReference type="InterPro" id="IPR032808">
    <property type="entry name" value="DoxX"/>
</dbReference>
<sequence>MTQAVLSAVTVCCVLANAFEVGAKALRARFVVQNATEVGLAPRWIPALAALEGAGAAGVLAGLCGLRQLGLAAAVGLVLFFVCAVLAHLRARVLHNLAFPLVFLLLAAAAVARFR</sequence>